<dbReference type="PROSITE" id="PS51257">
    <property type="entry name" value="PROKAR_LIPOPROTEIN"/>
    <property type="match status" value="1"/>
</dbReference>
<protein>
    <submittedName>
        <fullName evidence="1">DUF5694 domain-containing protein</fullName>
    </submittedName>
</protein>
<organism evidence="1 2">
    <name type="scientific">Jejuia spongiicola</name>
    <dbReference type="NCBI Taxonomy" id="2942207"/>
    <lineage>
        <taxon>Bacteria</taxon>
        <taxon>Pseudomonadati</taxon>
        <taxon>Bacteroidota</taxon>
        <taxon>Flavobacteriia</taxon>
        <taxon>Flavobacteriales</taxon>
        <taxon>Flavobacteriaceae</taxon>
        <taxon>Jejuia</taxon>
    </lineage>
</organism>
<gene>
    <name evidence="1" type="ORF">M3P09_11560</name>
</gene>
<accession>A0ABT0QF68</accession>
<keyword evidence="2" id="KW-1185">Reference proteome</keyword>
<dbReference type="RefSeq" id="WP_249973225.1">
    <property type="nucleotide sequence ID" value="NZ_JAMFLZ010000004.1"/>
</dbReference>
<comment type="caution">
    <text evidence="1">The sequence shown here is derived from an EMBL/GenBank/DDBJ whole genome shotgun (WGS) entry which is preliminary data.</text>
</comment>
<name>A0ABT0QF68_9FLAO</name>
<dbReference type="EMBL" id="JAMFLZ010000004">
    <property type="protein sequence ID" value="MCL6295635.1"/>
    <property type="molecule type" value="Genomic_DNA"/>
</dbReference>
<evidence type="ECO:0000313" key="1">
    <source>
        <dbReference type="EMBL" id="MCL6295635.1"/>
    </source>
</evidence>
<dbReference type="InterPro" id="IPR043749">
    <property type="entry name" value="DUF5694"/>
</dbReference>
<dbReference type="Pfam" id="PF18950">
    <property type="entry name" value="DUF5694"/>
    <property type="match status" value="1"/>
</dbReference>
<evidence type="ECO:0000313" key="2">
    <source>
        <dbReference type="Proteomes" id="UP001165381"/>
    </source>
</evidence>
<dbReference type="Proteomes" id="UP001165381">
    <property type="component" value="Unassembled WGS sequence"/>
</dbReference>
<proteinExistence type="predicted"/>
<reference evidence="1" key="1">
    <citation type="submission" date="2022-05" db="EMBL/GenBank/DDBJ databases">
        <authorList>
            <person name="Park J.-S."/>
        </authorList>
    </citation>
    <scope>NUCLEOTIDE SEQUENCE</scope>
    <source>
        <strain evidence="1">2012CJ34-3</strain>
    </source>
</reference>
<sequence length="288" mass="33645">MKNSTFLILIIFLIFSCSKKQEKKQTELIVAPKKKEALLIGTFHYNNPGADVIKTKSFNILSEKSQNELKEISSSIKKYNPTKIFVEWSYKEQKELDSLYQLYLNNQYFTNASLSDFYLKNEIFQLAFRIAKESNLKKVYGVDYTGTDFPFDDVMRDIVENNQYELEAKIEKGISRFTQEFDSKIESGTSLTELTTFLNSSEMRSFSNYFHNNLMLLAGAPNDFSGPLLTSEWYKRNLHMWSLIQKHTKESDERIMVLVGASHAAMFELFIKENKLWKVKELEDILVR</sequence>